<accession>A0AA35VD92</accession>
<dbReference type="Gene3D" id="3.80.10.10">
    <property type="entry name" value="Ribonuclease Inhibitor"/>
    <property type="match status" value="1"/>
</dbReference>
<dbReference type="InterPro" id="IPR032675">
    <property type="entry name" value="LRR_dom_sf"/>
</dbReference>
<dbReference type="AlphaFoldDB" id="A0AA35VD92"/>
<gene>
    <name evidence="2" type="ORF">LSALG_LOCUS4617</name>
</gene>
<proteinExistence type="predicted"/>
<sequence>MCHHHPPQTNPTQTTFFSLPSPPSLFLYPNKTSPLQRHPPTTYFYQTPLPLKSKSFWLNTSRSGGDGGLMLYKWWWSVTDCGGPMVVYGSRKLSGMKSSASAREVEDVPELMQRIQSWLPVKEAARTSVLSKSWLYAWSTIPILIFSVGRERCMKLAYMDRVLYRYLRDNIPIERFDLMMDVENQESASHAEKWIGPLATKTCLKEFSLSITLNGASFTLPDEILSGENLTKIRVSGTHGGRVPMTTSQHPVIKCVSLRELHLDCVCISEEALNHILSSCSLLVKIVLLNSCNGFNTIKVKNLPRLYELRINLNAVDSTALEISDVPNLGLFSYELDVRFWLHDHPPPPFNASSISLGRSVTHLTLAGVITDNACLDIFKSQFPFLQSLTLYLTSWMLGSFHLTCPSIKILFLLSCPAMVIDVQVYAPKLLYVHLSGCILPSLLFPLSSLQHFKVSLMLQLPVDADFFLMMREAFELSRLCYLHILTDNSNPPLDIDIDDLRTRLLLPPATNMQELWFETEQDEGLWERSPFFDAFFEICHPKQVFPQPDVSFKQNNHFCRLMLREVLEKKNTRTAYWPHYLKHVQIRWDPHKKWKALTNSHRSLLDESTPDFYPEFKLKWR</sequence>
<organism evidence="2 3">
    <name type="scientific">Lactuca saligna</name>
    <name type="common">Willowleaf lettuce</name>
    <dbReference type="NCBI Taxonomy" id="75948"/>
    <lineage>
        <taxon>Eukaryota</taxon>
        <taxon>Viridiplantae</taxon>
        <taxon>Streptophyta</taxon>
        <taxon>Embryophyta</taxon>
        <taxon>Tracheophyta</taxon>
        <taxon>Spermatophyta</taxon>
        <taxon>Magnoliopsida</taxon>
        <taxon>eudicotyledons</taxon>
        <taxon>Gunneridae</taxon>
        <taxon>Pentapetalae</taxon>
        <taxon>asterids</taxon>
        <taxon>campanulids</taxon>
        <taxon>Asterales</taxon>
        <taxon>Asteraceae</taxon>
        <taxon>Cichorioideae</taxon>
        <taxon>Cichorieae</taxon>
        <taxon>Lactucinae</taxon>
        <taxon>Lactuca</taxon>
    </lineage>
</organism>
<reference evidence="2" key="1">
    <citation type="submission" date="2023-04" db="EMBL/GenBank/DDBJ databases">
        <authorList>
            <person name="Vijverberg K."/>
            <person name="Xiong W."/>
            <person name="Schranz E."/>
        </authorList>
    </citation>
    <scope>NUCLEOTIDE SEQUENCE</scope>
</reference>
<dbReference type="SUPFAM" id="SSF81383">
    <property type="entry name" value="F-box domain"/>
    <property type="match status" value="1"/>
</dbReference>
<dbReference type="Pfam" id="PF24758">
    <property type="entry name" value="LRR_At5g56370"/>
    <property type="match status" value="1"/>
</dbReference>
<dbReference type="EMBL" id="OX465086">
    <property type="protein sequence ID" value="CAI9263950.1"/>
    <property type="molecule type" value="Genomic_DNA"/>
</dbReference>
<evidence type="ECO:0000313" key="3">
    <source>
        <dbReference type="Proteomes" id="UP001177003"/>
    </source>
</evidence>
<dbReference type="PANTHER" id="PTHR31639">
    <property type="entry name" value="F-BOX PROTEIN-LIKE"/>
    <property type="match status" value="1"/>
</dbReference>
<dbReference type="Proteomes" id="UP001177003">
    <property type="component" value="Chromosome 0"/>
</dbReference>
<keyword evidence="3" id="KW-1185">Reference proteome</keyword>
<dbReference type="InterPro" id="IPR055411">
    <property type="entry name" value="LRR_FXL15/At3g58940/PEG3-like"/>
</dbReference>
<evidence type="ECO:0000313" key="2">
    <source>
        <dbReference type="EMBL" id="CAI9263950.1"/>
    </source>
</evidence>
<feature type="domain" description="F-box/LRR-repeat protein 15/At3g58940/PEG3-like LRR" evidence="1">
    <location>
        <begin position="192"/>
        <end position="329"/>
    </location>
</feature>
<dbReference type="InterPro" id="IPR036047">
    <property type="entry name" value="F-box-like_dom_sf"/>
</dbReference>
<protein>
    <recommendedName>
        <fullName evidence="1">F-box/LRR-repeat protein 15/At3g58940/PEG3-like LRR domain-containing protein</fullName>
    </recommendedName>
</protein>
<dbReference type="PANTHER" id="PTHR31639:SF42">
    <property type="entry name" value="OS02G0160200 PROTEIN"/>
    <property type="match status" value="1"/>
</dbReference>
<name>A0AA35VD92_LACSI</name>
<evidence type="ECO:0000259" key="1">
    <source>
        <dbReference type="Pfam" id="PF24758"/>
    </source>
</evidence>
<dbReference type="SUPFAM" id="SSF52047">
    <property type="entry name" value="RNI-like"/>
    <property type="match status" value="1"/>
</dbReference>